<dbReference type="AlphaFoldDB" id="A0AAD3S897"/>
<accession>A0AAD3S897</accession>
<dbReference type="GO" id="GO:0012505">
    <property type="term" value="C:endomembrane system"/>
    <property type="evidence" value="ECO:0007669"/>
    <property type="project" value="UniProtKB-SubCell"/>
</dbReference>
<name>A0AAD3S897_NEPGR</name>
<dbReference type="EMBL" id="BSYO01000006">
    <property type="protein sequence ID" value="GMH05867.1"/>
    <property type="molecule type" value="Genomic_DNA"/>
</dbReference>
<evidence type="ECO:0000256" key="7">
    <source>
        <dbReference type="ARBA" id="ARBA00022989"/>
    </source>
</evidence>
<evidence type="ECO:0000256" key="8">
    <source>
        <dbReference type="ARBA" id="ARBA00023065"/>
    </source>
</evidence>
<evidence type="ECO:0000256" key="9">
    <source>
        <dbReference type="ARBA" id="ARBA00023136"/>
    </source>
</evidence>
<keyword evidence="11" id="KW-1185">Reference proteome</keyword>
<proteinExistence type="predicted"/>
<evidence type="ECO:0000313" key="10">
    <source>
        <dbReference type="EMBL" id="GMH05867.1"/>
    </source>
</evidence>
<keyword evidence="6" id="KW-1278">Translocase</keyword>
<keyword evidence="7" id="KW-1133">Transmembrane helix</keyword>
<reference evidence="10" key="1">
    <citation type="submission" date="2023-05" db="EMBL/GenBank/DDBJ databases">
        <title>Nepenthes gracilis genome sequencing.</title>
        <authorList>
            <person name="Fukushima K."/>
        </authorList>
    </citation>
    <scope>NUCLEOTIDE SEQUENCE</scope>
    <source>
        <strain evidence="10">SING2019-196</strain>
    </source>
</reference>
<dbReference type="Proteomes" id="UP001279734">
    <property type="component" value="Unassembled WGS sequence"/>
</dbReference>
<keyword evidence="4" id="KW-0812">Transmembrane</keyword>
<keyword evidence="3" id="KW-0813">Transport</keyword>
<dbReference type="GO" id="GO:0016020">
    <property type="term" value="C:membrane"/>
    <property type="evidence" value="ECO:0007669"/>
    <property type="project" value="InterPro"/>
</dbReference>
<evidence type="ECO:0000256" key="2">
    <source>
        <dbReference type="ARBA" id="ARBA00013242"/>
    </source>
</evidence>
<keyword evidence="9" id="KW-0472">Membrane</keyword>
<comment type="caution">
    <text evidence="10">The sequence shown here is derived from an EMBL/GenBank/DDBJ whole genome shotgun (WGS) entry which is preliminary data.</text>
</comment>
<evidence type="ECO:0000313" key="11">
    <source>
        <dbReference type="Proteomes" id="UP001279734"/>
    </source>
</evidence>
<dbReference type="GO" id="GO:0009678">
    <property type="term" value="F:diphosphate hydrolysis-driven proton transmembrane transporter activity"/>
    <property type="evidence" value="ECO:0007669"/>
    <property type="project" value="UniProtKB-EC"/>
</dbReference>
<dbReference type="Pfam" id="PF03030">
    <property type="entry name" value="H_PPase"/>
    <property type="match status" value="1"/>
</dbReference>
<organism evidence="10 11">
    <name type="scientific">Nepenthes gracilis</name>
    <name type="common">Slender pitcher plant</name>
    <dbReference type="NCBI Taxonomy" id="150966"/>
    <lineage>
        <taxon>Eukaryota</taxon>
        <taxon>Viridiplantae</taxon>
        <taxon>Streptophyta</taxon>
        <taxon>Embryophyta</taxon>
        <taxon>Tracheophyta</taxon>
        <taxon>Spermatophyta</taxon>
        <taxon>Magnoliopsida</taxon>
        <taxon>eudicotyledons</taxon>
        <taxon>Gunneridae</taxon>
        <taxon>Pentapetalae</taxon>
        <taxon>Caryophyllales</taxon>
        <taxon>Nepenthaceae</taxon>
        <taxon>Nepenthes</taxon>
    </lineage>
</organism>
<sequence>MDTDQVCALRSSLTKCSVIRRVSKLHAAQMLADDHQFVLIVQLCYAKLLLVNTSRRGFISFGRHRIRKHKLVDLLRQHSHACDKAYEDLMRAVIDCNKSSNLGANSRLNFPATAQFSLTFPPFPIEGYTGEGNGWKSDLTPGAIGSHIGVALPFQDDKEGQLSDRDIFNCHILLIDVANFTTTFSHFTVCPYAGTGFFLAKNGRLVLNIIHGGDWRGLFESITSHGFDGSMALLGRVGRGIHPKLLILIDANFVGKVKGKSPKDHPRHLVVIANKVGDAIGGIVGTESDLFGSFTAFNERGVSLMSPELDLNASVCVGEILLFFSGGYHTCRWEGSYKKKCCGQIHAYWLQLYHNRDCSVGGFLCSDTKLVAA</sequence>
<evidence type="ECO:0000256" key="4">
    <source>
        <dbReference type="ARBA" id="ARBA00022692"/>
    </source>
</evidence>
<evidence type="ECO:0000256" key="3">
    <source>
        <dbReference type="ARBA" id="ARBA00022448"/>
    </source>
</evidence>
<evidence type="ECO:0000256" key="1">
    <source>
        <dbReference type="ARBA" id="ARBA00004127"/>
    </source>
</evidence>
<comment type="subcellular location">
    <subcellularLocation>
        <location evidence="1">Endomembrane system</location>
        <topology evidence="1">Multi-pass membrane protein</topology>
    </subcellularLocation>
</comment>
<keyword evidence="8" id="KW-0406">Ion transport</keyword>
<dbReference type="InterPro" id="IPR004131">
    <property type="entry name" value="PPase-energised_H-pump"/>
</dbReference>
<protein>
    <recommendedName>
        <fullName evidence="2">H(+)-exporting diphosphatase</fullName>
        <ecNumber evidence="2">7.1.3.1</ecNumber>
    </recommendedName>
</protein>
<dbReference type="EC" id="7.1.3.1" evidence="2"/>
<dbReference type="PANTHER" id="PTHR31998">
    <property type="entry name" value="K(+)-INSENSITIVE PYROPHOSPHATE-ENERGIZED PROTON PUMP"/>
    <property type="match status" value="1"/>
</dbReference>
<keyword evidence="5" id="KW-0460">Magnesium</keyword>
<dbReference type="GO" id="GO:0004427">
    <property type="term" value="F:inorganic diphosphate phosphatase activity"/>
    <property type="evidence" value="ECO:0007669"/>
    <property type="project" value="InterPro"/>
</dbReference>
<gene>
    <name evidence="10" type="ORF">Nepgr_007707</name>
</gene>
<evidence type="ECO:0000256" key="5">
    <source>
        <dbReference type="ARBA" id="ARBA00022842"/>
    </source>
</evidence>
<evidence type="ECO:0000256" key="6">
    <source>
        <dbReference type="ARBA" id="ARBA00022967"/>
    </source>
</evidence>